<proteinExistence type="predicted"/>
<comment type="caution">
    <text evidence="2">The sequence shown here is derived from an EMBL/GenBank/DDBJ whole genome shotgun (WGS) entry which is preliminary data.</text>
</comment>
<dbReference type="EMBL" id="QJKJ01009983">
    <property type="protein sequence ID" value="RDX74996.1"/>
    <property type="molecule type" value="Genomic_DNA"/>
</dbReference>
<feature type="compositionally biased region" description="Basic and acidic residues" evidence="1">
    <location>
        <begin position="71"/>
        <end position="91"/>
    </location>
</feature>
<evidence type="ECO:0000313" key="3">
    <source>
        <dbReference type="Proteomes" id="UP000257109"/>
    </source>
</evidence>
<feature type="region of interest" description="Disordered" evidence="1">
    <location>
        <begin position="67"/>
        <end position="94"/>
    </location>
</feature>
<evidence type="ECO:0000256" key="1">
    <source>
        <dbReference type="SAM" id="MobiDB-lite"/>
    </source>
</evidence>
<name>A0A371F9N5_MUCPR</name>
<protein>
    <submittedName>
        <fullName evidence="2">Protein tesmin/TSO1-like CXC 6</fullName>
    </submittedName>
</protein>
<evidence type="ECO:0000313" key="2">
    <source>
        <dbReference type="EMBL" id="RDX74996.1"/>
    </source>
</evidence>
<accession>A0A371F9N5</accession>
<feature type="non-terminal residue" evidence="2">
    <location>
        <position position="1"/>
    </location>
</feature>
<gene>
    <name evidence="2" type="primary">TCX6</name>
    <name evidence="2" type="ORF">CR513_45182</name>
</gene>
<dbReference type="Proteomes" id="UP000257109">
    <property type="component" value="Unassembled WGS sequence"/>
</dbReference>
<sequence>MGEGEGGDCAPKNASLSEVVAPAVALEVPPKKLARQLDFTGAPEHAQQPQSQPLAVLPLPPQVLHASVRVGKPESPKSRSRPNFEMKDATPKKQKQCNCKHSKCLKLMARAWKNEAHENHK</sequence>
<keyword evidence="3" id="KW-1185">Reference proteome</keyword>
<reference evidence="2" key="1">
    <citation type="submission" date="2018-05" db="EMBL/GenBank/DDBJ databases">
        <title>Draft genome of Mucuna pruriens seed.</title>
        <authorList>
            <person name="Nnadi N.E."/>
            <person name="Vos R."/>
            <person name="Hasami M.H."/>
            <person name="Devisetty U.K."/>
            <person name="Aguiy J.C."/>
        </authorList>
    </citation>
    <scope>NUCLEOTIDE SEQUENCE [LARGE SCALE GENOMIC DNA]</scope>
    <source>
        <strain evidence="2">JCA_2017</strain>
    </source>
</reference>
<dbReference type="OrthoDB" id="1743936at2759"/>
<organism evidence="2 3">
    <name type="scientific">Mucuna pruriens</name>
    <name type="common">Velvet bean</name>
    <name type="synonym">Dolichos pruriens</name>
    <dbReference type="NCBI Taxonomy" id="157652"/>
    <lineage>
        <taxon>Eukaryota</taxon>
        <taxon>Viridiplantae</taxon>
        <taxon>Streptophyta</taxon>
        <taxon>Embryophyta</taxon>
        <taxon>Tracheophyta</taxon>
        <taxon>Spermatophyta</taxon>
        <taxon>Magnoliopsida</taxon>
        <taxon>eudicotyledons</taxon>
        <taxon>Gunneridae</taxon>
        <taxon>Pentapetalae</taxon>
        <taxon>rosids</taxon>
        <taxon>fabids</taxon>
        <taxon>Fabales</taxon>
        <taxon>Fabaceae</taxon>
        <taxon>Papilionoideae</taxon>
        <taxon>50 kb inversion clade</taxon>
        <taxon>NPAAA clade</taxon>
        <taxon>indigoferoid/millettioid clade</taxon>
        <taxon>Phaseoleae</taxon>
        <taxon>Mucuna</taxon>
    </lineage>
</organism>
<dbReference type="STRING" id="157652.A0A371F9N5"/>
<dbReference type="AlphaFoldDB" id="A0A371F9N5"/>